<feature type="region of interest" description="Disordered" evidence="5">
    <location>
        <begin position="16"/>
        <end position="94"/>
    </location>
</feature>
<accession>A0A9P6PZV3</accession>
<comment type="caution">
    <text evidence="7">The sequence shown here is derived from an EMBL/GenBank/DDBJ whole genome shotgun (WGS) entry which is preliminary data.</text>
</comment>
<feature type="compositionally biased region" description="Polar residues" evidence="5">
    <location>
        <begin position="186"/>
        <end position="218"/>
    </location>
</feature>
<proteinExistence type="predicted"/>
<dbReference type="AlphaFoldDB" id="A0A9P6PZV3"/>
<evidence type="ECO:0000256" key="2">
    <source>
        <dbReference type="ARBA" id="ARBA00022692"/>
    </source>
</evidence>
<evidence type="ECO:0000256" key="6">
    <source>
        <dbReference type="SAM" id="Phobius"/>
    </source>
</evidence>
<reference evidence="7" key="1">
    <citation type="journal article" date="2020" name="Fungal Divers.">
        <title>Resolving the Mortierellaceae phylogeny through synthesis of multi-gene phylogenetics and phylogenomics.</title>
        <authorList>
            <person name="Vandepol N."/>
            <person name="Liber J."/>
            <person name="Desiro A."/>
            <person name="Na H."/>
            <person name="Kennedy M."/>
            <person name="Barry K."/>
            <person name="Grigoriev I.V."/>
            <person name="Miller A.N."/>
            <person name="O'Donnell K."/>
            <person name="Stajich J.E."/>
            <person name="Bonito G."/>
        </authorList>
    </citation>
    <scope>NUCLEOTIDE SEQUENCE</scope>
    <source>
        <strain evidence="7">BC1065</strain>
    </source>
</reference>
<feature type="compositionally biased region" description="Low complexity" evidence="5">
    <location>
        <begin position="113"/>
        <end position="126"/>
    </location>
</feature>
<organism evidence="7 8">
    <name type="scientific">Actinomortierella ambigua</name>
    <dbReference type="NCBI Taxonomy" id="1343610"/>
    <lineage>
        <taxon>Eukaryota</taxon>
        <taxon>Fungi</taxon>
        <taxon>Fungi incertae sedis</taxon>
        <taxon>Mucoromycota</taxon>
        <taxon>Mortierellomycotina</taxon>
        <taxon>Mortierellomycetes</taxon>
        <taxon>Mortierellales</taxon>
        <taxon>Mortierellaceae</taxon>
        <taxon>Actinomortierella</taxon>
    </lineage>
</organism>
<dbReference type="GO" id="GO:0016020">
    <property type="term" value="C:membrane"/>
    <property type="evidence" value="ECO:0007669"/>
    <property type="project" value="UniProtKB-SubCell"/>
</dbReference>
<feature type="transmembrane region" description="Helical" evidence="6">
    <location>
        <begin position="276"/>
        <end position="299"/>
    </location>
</feature>
<feature type="compositionally biased region" description="Acidic residues" evidence="5">
    <location>
        <begin position="35"/>
        <end position="45"/>
    </location>
</feature>
<keyword evidence="3 6" id="KW-1133">Transmembrane helix</keyword>
<feature type="compositionally biased region" description="Pro residues" evidence="5">
    <location>
        <begin position="175"/>
        <end position="184"/>
    </location>
</feature>
<feature type="region of interest" description="Disordered" evidence="5">
    <location>
        <begin position="106"/>
        <end position="228"/>
    </location>
</feature>
<comment type="subcellular location">
    <subcellularLocation>
        <location evidence="1">Membrane</location>
        <topology evidence="1">Multi-pass membrane protein</topology>
    </subcellularLocation>
</comment>
<name>A0A9P6PZV3_9FUNG</name>
<evidence type="ECO:0000256" key="4">
    <source>
        <dbReference type="ARBA" id="ARBA00023136"/>
    </source>
</evidence>
<feature type="transmembrane region" description="Helical" evidence="6">
    <location>
        <begin position="425"/>
        <end position="446"/>
    </location>
</feature>
<feature type="transmembrane region" description="Helical" evidence="6">
    <location>
        <begin position="305"/>
        <end position="323"/>
    </location>
</feature>
<gene>
    <name evidence="7" type="ORF">DFQ27_006184</name>
</gene>
<feature type="transmembrane region" description="Helical" evidence="6">
    <location>
        <begin position="335"/>
        <end position="352"/>
    </location>
</feature>
<evidence type="ECO:0000256" key="1">
    <source>
        <dbReference type="ARBA" id="ARBA00004141"/>
    </source>
</evidence>
<dbReference type="Pfam" id="PF00335">
    <property type="entry name" value="Tetraspanin"/>
    <property type="match status" value="1"/>
</dbReference>
<dbReference type="InterPro" id="IPR018499">
    <property type="entry name" value="Tetraspanin/Peripherin"/>
</dbReference>
<sequence length="470" mass="52555">MDLISSSFTSNDRDFMLDDRFSQVSMPQTQRQDIIGEEAADEYDDPQQQMLSPRLRNKLSNINPFRSSISTSSISDGSNAVPTRTTSPPPQLATATTATASSYGRLYTNPFESRSPSPAPSTSSPSMKKSILKNNHHAQHRPPPNPYAYHANSPYTSSSSSVSHHHHHGGSDAMPPTPLQPPASIPTLQQQGMGVKSNASSYNSSWYDNEGSTQGSPSERQKFGGARGAAGDTAYNLTQSDMTLEGLTERWLAYQAVMAKYYQNVPFYRRWTRSKWMLILTVMIMMAYSIAGLVISVGFLTKLCLAGSALGIVTGIIGTIGIWRENRVWLSVYNLLLWIAFVLYTAIGYVAFLRAKDFLRTNVQNEWLHEYTRQQRLLVQHELKCCGYYDATSAAAYDLRCFPGTVLFGCQHKYNMFEKNTLKDFWMTSFALVPVELFVMIAALLCSNHVDSMWRSARPGLVSFKENKTK</sequence>
<keyword evidence="4 6" id="KW-0472">Membrane</keyword>
<evidence type="ECO:0000313" key="8">
    <source>
        <dbReference type="Proteomes" id="UP000807716"/>
    </source>
</evidence>
<evidence type="ECO:0008006" key="9">
    <source>
        <dbReference type="Google" id="ProtNLM"/>
    </source>
</evidence>
<keyword evidence="2 6" id="KW-0812">Transmembrane</keyword>
<dbReference type="Proteomes" id="UP000807716">
    <property type="component" value="Unassembled WGS sequence"/>
</dbReference>
<protein>
    <recommendedName>
        <fullName evidence="9">Tetraspanin Tsp2</fullName>
    </recommendedName>
</protein>
<dbReference type="OrthoDB" id="2156690at2759"/>
<evidence type="ECO:0000256" key="5">
    <source>
        <dbReference type="SAM" id="MobiDB-lite"/>
    </source>
</evidence>
<feature type="compositionally biased region" description="Polar residues" evidence="5">
    <location>
        <begin position="22"/>
        <end position="32"/>
    </location>
</feature>
<dbReference type="EMBL" id="JAAAJB010000452">
    <property type="protein sequence ID" value="KAG0255593.1"/>
    <property type="molecule type" value="Genomic_DNA"/>
</dbReference>
<evidence type="ECO:0000256" key="3">
    <source>
        <dbReference type="ARBA" id="ARBA00022989"/>
    </source>
</evidence>
<evidence type="ECO:0000313" key="7">
    <source>
        <dbReference type="EMBL" id="KAG0255593.1"/>
    </source>
</evidence>
<feature type="compositionally biased region" description="Basic residues" evidence="5">
    <location>
        <begin position="130"/>
        <end position="140"/>
    </location>
</feature>
<keyword evidence="8" id="KW-1185">Reference proteome</keyword>